<dbReference type="RefSeq" id="WP_109657884.1">
    <property type="nucleotide sequence ID" value="NZ_CP029145.1"/>
</dbReference>
<evidence type="ECO:0000256" key="7">
    <source>
        <dbReference type="SAM" id="Phobius"/>
    </source>
</evidence>
<sequence length="241" mass="26949">MAAPVFLATVRRLGRRYLLLGVLLAVVVGSGGLFVEVAHELREDQLQPDHGFPFDRPILTFLHQHEGATRCALADQLSALGGPVWLSVYALAALGTGQLVRRRRYRALLFSVGAVGGTMVFNLLAKYHFDRLRPDFYHRICHETAQQLPDPSFPSGHTMASVALASTLGIVCWHTRWRWLAWGAGLLFALGVSWARLYLAAHYPSDVLAGWLATGAWVGTLYLVSSRYLGELRRLWHRLRH</sequence>
<evidence type="ECO:0000256" key="6">
    <source>
        <dbReference type="ARBA" id="ARBA00023136"/>
    </source>
</evidence>
<feature type="transmembrane region" description="Helical" evidence="7">
    <location>
        <begin position="207"/>
        <end position="230"/>
    </location>
</feature>
<evidence type="ECO:0000256" key="4">
    <source>
        <dbReference type="ARBA" id="ARBA00022801"/>
    </source>
</evidence>
<dbReference type="CDD" id="cd03392">
    <property type="entry name" value="PAP2_like_2"/>
    <property type="match status" value="1"/>
</dbReference>
<evidence type="ECO:0000256" key="5">
    <source>
        <dbReference type="ARBA" id="ARBA00022989"/>
    </source>
</evidence>
<evidence type="ECO:0000313" key="10">
    <source>
        <dbReference type="Proteomes" id="UP000245999"/>
    </source>
</evidence>
<proteinExistence type="predicted"/>
<feature type="transmembrane region" description="Helical" evidence="7">
    <location>
        <begin position="82"/>
        <end position="100"/>
    </location>
</feature>
<feature type="domain" description="Phosphatidic acid phosphatase type 2/haloperoxidase" evidence="8">
    <location>
        <begin position="107"/>
        <end position="222"/>
    </location>
</feature>
<feature type="transmembrane region" description="Helical" evidence="7">
    <location>
        <begin position="180"/>
        <end position="201"/>
    </location>
</feature>
<dbReference type="Gene3D" id="1.20.144.10">
    <property type="entry name" value="Phosphatidic acid phosphatase type 2/haloperoxidase"/>
    <property type="match status" value="2"/>
</dbReference>
<accession>A0A2Z3GRX4</accession>
<dbReference type="GO" id="GO:0005886">
    <property type="term" value="C:plasma membrane"/>
    <property type="evidence" value="ECO:0007669"/>
    <property type="project" value="UniProtKB-SubCell"/>
</dbReference>
<dbReference type="SMART" id="SM00014">
    <property type="entry name" value="acidPPc"/>
    <property type="match status" value="1"/>
</dbReference>
<keyword evidence="10" id="KW-1185">Reference proteome</keyword>
<dbReference type="InterPro" id="IPR036938">
    <property type="entry name" value="PAP2/HPO_sf"/>
</dbReference>
<dbReference type="EMBL" id="CP029145">
    <property type="protein sequence ID" value="AWM34862.1"/>
    <property type="molecule type" value="Genomic_DNA"/>
</dbReference>
<comment type="subcellular location">
    <subcellularLocation>
        <location evidence="1">Cell membrane</location>
        <topology evidence="1">Multi-pass membrane protein</topology>
    </subcellularLocation>
</comment>
<dbReference type="GO" id="GO:0016787">
    <property type="term" value="F:hydrolase activity"/>
    <property type="evidence" value="ECO:0007669"/>
    <property type="project" value="UniProtKB-KW"/>
</dbReference>
<reference evidence="10" key="1">
    <citation type="submission" date="2018-04" db="EMBL/GenBank/DDBJ databases">
        <title>Complete genome of Antarctic heterotrophic bacterium Hymenobacter nivis.</title>
        <authorList>
            <person name="Terashima M."/>
        </authorList>
    </citation>
    <scope>NUCLEOTIDE SEQUENCE [LARGE SCALE GENOMIC DNA]</scope>
    <source>
        <strain evidence="10">NBRC 111535</strain>
    </source>
</reference>
<organism evidence="9 10">
    <name type="scientific">Hymenobacter nivis</name>
    <dbReference type="NCBI Taxonomy" id="1850093"/>
    <lineage>
        <taxon>Bacteria</taxon>
        <taxon>Pseudomonadati</taxon>
        <taxon>Bacteroidota</taxon>
        <taxon>Cytophagia</taxon>
        <taxon>Cytophagales</taxon>
        <taxon>Hymenobacteraceae</taxon>
        <taxon>Hymenobacter</taxon>
    </lineage>
</organism>
<dbReference type="KEGG" id="hnv:DDQ68_20015"/>
<keyword evidence="2" id="KW-1003">Cell membrane</keyword>
<dbReference type="InterPro" id="IPR000326">
    <property type="entry name" value="PAP2/HPO"/>
</dbReference>
<dbReference type="Proteomes" id="UP000245999">
    <property type="component" value="Chromosome"/>
</dbReference>
<gene>
    <name evidence="9" type="ORF">DDQ68_20015</name>
</gene>
<evidence type="ECO:0000313" key="9">
    <source>
        <dbReference type="EMBL" id="AWM34862.1"/>
    </source>
</evidence>
<feature type="transmembrane region" description="Helical" evidence="7">
    <location>
        <begin position="107"/>
        <end position="125"/>
    </location>
</feature>
<protein>
    <recommendedName>
        <fullName evidence="8">Phosphatidic acid phosphatase type 2/haloperoxidase domain-containing protein</fullName>
    </recommendedName>
</protein>
<dbReference type="Pfam" id="PF01569">
    <property type="entry name" value="PAP2"/>
    <property type="match status" value="1"/>
</dbReference>
<dbReference type="SUPFAM" id="SSF48317">
    <property type="entry name" value="Acid phosphatase/Vanadium-dependent haloperoxidase"/>
    <property type="match status" value="1"/>
</dbReference>
<evidence type="ECO:0000259" key="8">
    <source>
        <dbReference type="SMART" id="SM00014"/>
    </source>
</evidence>
<name>A0A2Z3GRX4_9BACT</name>
<keyword evidence="3 7" id="KW-0812">Transmembrane</keyword>
<dbReference type="AlphaFoldDB" id="A0A2Z3GRX4"/>
<dbReference type="OrthoDB" id="9773582at2"/>
<evidence type="ECO:0000256" key="1">
    <source>
        <dbReference type="ARBA" id="ARBA00004651"/>
    </source>
</evidence>
<dbReference type="PANTHER" id="PTHR14969">
    <property type="entry name" value="SPHINGOSINE-1-PHOSPHATE PHOSPHOHYDROLASE"/>
    <property type="match status" value="1"/>
</dbReference>
<evidence type="ECO:0000256" key="3">
    <source>
        <dbReference type="ARBA" id="ARBA00022692"/>
    </source>
</evidence>
<dbReference type="PANTHER" id="PTHR14969:SF62">
    <property type="entry name" value="DECAPRENYLPHOSPHORYL-5-PHOSPHORIBOSE PHOSPHATASE RV3807C-RELATED"/>
    <property type="match status" value="1"/>
</dbReference>
<keyword evidence="6 7" id="KW-0472">Membrane</keyword>
<feature type="transmembrane region" description="Helical" evidence="7">
    <location>
        <begin position="17"/>
        <end position="35"/>
    </location>
</feature>
<keyword evidence="4" id="KW-0378">Hydrolase</keyword>
<keyword evidence="5 7" id="KW-1133">Transmembrane helix</keyword>
<feature type="transmembrane region" description="Helical" evidence="7">
    <location>
        <begin position="156"/>
        <end position="173"/>
    </location>
</feature>
<evidence type="ECO:0000256" key="2">
    <source>
        <dbReference type="ARBA" id="ARBA00022475"/>
    </source>
</evidence>